<dbReference type="InterPro" id="IPR027075">
    <property type="entry name" value="CPSF2"/>
</dbReference>
<dbReference type="EMBL" id="GDKF01007975">
    <property type="protein sequence ID" value="JAT70647.1"/>
    <property type="molecule type" value="Transcribed_RNA"/>
</dbReference>
<feature type="domain" description="Beta-Casp" evidence="5">
    <location>
        <begin position="242"/>
        <end position="366"/>
    </location>
</feature>
<dbReference type="AlphaFoldDB" id="A0A1D1ZUT9"/>
<dbReference type="Pfam" id="PF16661">
    <property type="entry name" value="Lactamase_B_6"/>
    <property type="match status" value="1"/>
</dbReference>
<gene>
    <name evidence="6" type="ORF">g.41288</name>
</gene>
<organism evidence="6">
    <name type="scientific">Auxenochlorella protothecoides</name>
    <name type="common">Green microalga</name>
    <name type="synonym">Chlorella protothecoides</name>
    <dbReference type="NCBI Taxonomy" id="3075"/>
    <lineage>
        <taxon>Eukaryota</taxon>
        <taxon>Viridiplantae</taxon>
        <taxon>Chlorophyta</taxon>
        <taxon>core chlorophytes</taxon>
        <taxon>Trebouxiophyceae</taxon>
        <taxon>Chlorellales</taxon>
        <taxon>Chlorellaceae</taxon>
        <taxon>Auxenochlorella</taxon>
    </lineage>
</organism>
<dbReference type="Pfam" id="PF10996">
    <property type="entry name" value="Beta-Casp"/>
    <property type="match status" value="1"/>
</dbReference>
<evidence type="ECO:0000259" key="5">
    <source>
        <dbReference type="SMART" id="SM01027"/>
    </source>
</evidence>
<dbReference type="SUPFAM" id="SSF56281">
    <property type="entry name" value="Metallo-hydrolase/oxidoreductase"/>
    <property type="match status" value="1"/>
</dbReference>
<dbReference type="SMART" id="SM01027">
    <property type="entry name" value="Beta-Casp"/>
    <property type="match status" value="1"/>
</dbReference>
<dbReference type="InterPro" id="IPR025069">
    <property type="entry name" value="Cpsf2_C"/>
</dbReference>
<evidence type="ECO:0000256" key="2">
    <source>
        <dbReference type="ARBA" id="ARBA00022664"/>
    </source>
</evidence>
<dbReference type="InterPro" id="IPR036866">
    <property type="entry name" value="RibonucZ/Hydroxyglut_hydro"/>
</dbReference>
<dbReference type="Gene3D" id="3.60.15.10">
    <property type="entry name" value="Ribonuclease Z/Hydroxyacylglutathione hydrolase-like"/>
    <property type="match status" value="1"/>
</dbReference>
<keyword evidence="4" id="KW-0694">RNA-binding</keyword>
<dbReference type="GO" id="GO:0005847">
    <property type="term" value="C:mRNA cleavage and polyadenylation specificity factor complex"/>
    <property type="evidence" value="ECO:0007669"/>
    <property type="project" value="InterPro"/>
</dbReference>
<comment type="subcellular location">
    <subcellularLocation>
        <location evidence="1 4">Nucleus</location>
    </subcellularLocation>
</comment>
<comment type="similarity">
    <text evidence="4">Belongs to the metallo-beta-lactamase superfamily. RNA-metabolizing metallo-beta-lactamase-like family. CPSF2/YSH1 subfamily.</text>
</comment>
<keyword evidence="2 4" id="KW-0507">mRNA processing</keyword>
<dbReference type="CDD" id="cd16293">
    <property type="entry name" value="CPSF2-like_MBL-fold"/>
    <property type="match status" value="1"/>
</dbReference>
<dbReference type="Pfam" id="PF13299">
    <property type="entry name" value="CPSF100_C"/>
    <property type="match status" value="1"/>
</dbReference>
<dbReference type="InterPro" id="IPR022712">
    <property type="entry name" value="Beta_Casp"/>
</dbReference>
<evidence type="ECO:0000313" key="6">
    <source>
        <dbReference type="EMBL" id="JAT70647.1"/>
    </source>
</evidence>
<evidence type="ECO:0000256" key="1">
    <source>
        <dbReference type="ARBA" id="ARBA00004123"/>
    </source>
</evidence>
<dbReference type="PANTHER" id="PTHR45922:SF1">
    <property type="entry name" value="CLEAVAGE AND POLYADENYLATION SPECIFICITY FACTOR SUBUNIT 2"/>
    <property type="match status" value="1"/>
</dbReference>
<dbReference type="InterPro" id="IPR035639">
    <property type="entry name" value="CPSF2_MBL"/>
</dbReference>
<dbReference type="InterPro" id="IPR001279">
    <property type="entry name" value="Metallo-B-lactamas"/>
</dbReference>
<proteinExistence type="inferred from homology"/>
<dbReference type="PANTHER" id="PTHR45922">
    <property type="entry name" value="CLEAVAGE AND POLYADENYLATION SPECIFICITY FACTOR SUBUNIT 2"/>
    <property type="match status" value="1"/>
</dbReference>
<keyword evidence="3 4" id="KW-0539">Nucleus</keyword>
<reference evidence="6" key="1">
    <citation type="submission" date="2015-08" db="EMBL/GenBank/DDBJ databases">
        <authorList>
            <person name="Babu N.S."/>
            <person name="Beckwith C.J."/>
            <person name="Beseler K.G."/>
            <person name="Brison A."/>
            <person name="Carone J.V."/>
            <person name="Caskin T.P."/>
            <person name="Diamond M."/>
            <person name="Durham M.E."/>
            <person name="Foxe J.M."/>
            <person name="Go M."/>
            <person name="Henderson B.A."/>
            <person name="Jones I.B."/>
            <person name="McGettigan J.A."/>
            <person name="Micheletti S.J."/>
            <person name="Nasrallah M.E."/>
            <person name="Ortiz D."/>
            <person name="Piller C.R."/>
            <person name="Privatt S.R."/>
            <person name="Schneider S.L."/>
            <person name="Sharp S."/>
            <person name="Smith T.C."/>
            <person name="Stanton J.D."/>
            <person name="Ullery H.E."/>
            <person name="Wilson R.J."/>
            <person name="Serrano M.G."/>
            <person name="Buck G."/>
            <person name="Lee V."/>
            <person name="Wang Y."/>
            <person name="Carvalho R."/>
            <person name="Voegtly L."/>
            <person name="Shi R."/>
            <person name="Duckworth R."/>
            <person name="Johnson A."/>
            <person name="Loviza R."/>
            <person name="Walstead R."/>
            <person name="Shah Z."/>
            <person name="Kiflezghi M."/>
            <person name="Wade K."/>
            <person name="Ball S.L."/>
            <person name="Bradley K.W."/>
            <person name="Asai D.J."/>
            <person name="Bowman C.A."/>
            <person name="Russell D.A."/>
            <person name="Pope W.H."/>
            <person name="Jacobs-Sera D."/>
            <person name="Hendrix R.W."/>
            <person name="Hatfull G.F."/>
        </authorList>
    </citation>
    <scope>NUCLEOTIDE SEQUENCE</scope>
</reference>
<evidence type="ECO:0000256" key="4">
    <source>
        <dbReference type="RuleBase" id="RU365006"/>
    </source>
</evidence>
<sequence>MQRISLQPCFTACGETPLAHILRLGDVTLLLDAGWTTEYLEEDLAELRSALPSIDAVLVSHADVAHLGALPALLGQGDRTLPVYITGAAHKMGQMELYEECLVRSGCSEFTAFSLDHIDAAFDGMTTLNYLQHCSFVVRDTPVRIVAHPAGHRLGGAIWHIQWSNEDIVYAVGFNHRKERHLAGAQLPGIVSRPALLIVDGANAAVTAAPSATQNADFLEAVVATLRSEGNVLIPVDAAGRVLELLLLLEHHWAQHHLPYSLAWLSSMGASTLEFAKTQTEWMSESLCWHGGRLQDNPYLLRHVRPCADAAALARMGPGPKAVLASLGDLGAGGARELLAAWGAAERSTVVLPWVAAGRRSLARALARAGRGELVRLVLGRRVPLEGEELAAALAAAAGEAGEDVVEDATLAEALPEANEGFEAPDAAAQALELAADFTAEQQPQRANTGTIGVAGAPEQAQQRTEGAGALAARHACLVDGFAVPEGCCSPMFPFPEKPEARDAYGTIDTSVVFEEDVASGPGTWDPGAGVAPAAADAGAEGAAPGPPPPTKVVEEDASFNLRALVLAFDYEGLVDGRSLRTIVGQVAPRHCALLGRAQTESGRQALETLKRQMVDDLAPLHGKIHGPLSPGENLDIPCAPSVRVEMEGRLVASLETHAVSGCKLAWLRARRSAADPGLLEPAEDEAQHATLGGVFIGDVKLSEVRKALLKASIPAEFSGGALYCEGPLVIRRSEGEGAGLSLEGPLSEQYHRVQQVIYAQYHVC</sequence>
<protein>
    <recommendedName>
        <fullName evidence="4">Cleavage and polyadenylation specificity factor subunit 2</fullName>
    </recommendedName>
    <alternativeName>
        <fullName evidence="4">Cleavage and polyadenylation specificity factor 100 kDa subunit</fullName>
    </alternativeName>
</protein>
<dbReference type="GO" id="GO:0003723">
    <property type="term" value="F:RNA binding"/>
    <property type="evidence" value="ECO:0007669"/>
    <property type="project" value="UniProtKB-KW"/>
</dbReference>
<dbReference type="GO" id="GO:0006398">
    <property type="term" value="P:mRNA 3'-end processing by stem-loop binding and cleavage"/>
    <property type="evidence" value="ECO:0007669"/>
    <property type="project" value="InterPro"/>
</dbReference>
<accession>A0A1D1ZUT9</accession>
<name>A0A1D1ZUT9_AUXPR</name>
<evidence type="ECO:0000256" key="3">
    <source>
        <dbReference type="ARBA" id="ARBA00023242"/>
    </source>
</evidence>